<dbReference type="AlphaFoldDB" id="A0A9J6FNK1"/>
<keyword evidence="2" id="KW-1185">Reference proteome</keyword>
<gene>
    <name evidence="1" type="ORF">HPB48_012840</name>
</gene>
<proteinExistence type="predicted"/>
<evidence type="ECO:0000313" key="1">
    <source>
        <dbReference type="EMBL" id="KAH9364613.1"/>
    </source>
</evidence>
<accession>A0A9J6FNK1</accession>
<organism evidence="1 2">
    <name type="scientific">Haemaphysalis longicornis</name>
    <name type="common">Bush tick</name>
    <dbReference type="NCBI Taxonomy" id="44386"/>
    <lineage>
        <taxon>Eukaryota</taxon>
        <taxon>Metazoa</taxon>
        <taxon>Ecdysozoa</taxon>
        <taxon>Arthropoda</taxon>
        <taxon>Chelicerata</taxon>
        <taxon>Arachnida</taxon>
        <taxon>Acari</taxon>
        <taxon>Parasitiformes</taxon>
        <taxon>Ixodida</taxon>
        <taxon>Ixodoidea</taxon>
        <taxon>Ixodidae</taxon>
        <taxon>Haemaphysalinae</taxon>
        <taxon>Haemaphysalis</taxon>
    </lineage>
</organism>
<reference evidence="1 2" key="1">
    <citation type="journal article" date="2020" name="Cell">
        <title>Large-Scale Comparative Analyses of Tick Genomes Elucidate Their Genetic Diversity and Vector Capacities.</title>
        <authorList>
            <consortium name="Tick Genome and Microbiome Consortium (TIGMIC)"/>
            <person name="Jia N."/>
            <person name="Wang J."/>
            <person name="Shi W."/>
            <person name="Du L."/>
            <person name="Sun Y."/>
            <person name="Zhan W."/>
            <person name="Jiang J.F."/>
            <person name="Wang Q."/>
            <person name="Zhang B."/>
            <person name="Ji P."/>
            <person name="Bell-Sakyi L."/>
            <person name="Cui X.M."/>
            <person name="Yuan T.T."/>
            <person name="Jiang B.G."/>
            <person name="Yang W.F."/>
            <person name="Lam T.T."/>
            <person name="Chang Q.C."/>
            <person name="Ding S.J."/>
            <person name="Wang X.J."/>
            <person name="Zhu J.G."/>
            <person name="Ruan X.D."/>
            <person name="Zhao L."/>
            <person name="Wei J.T."/>
            <person name="Ye R.Z."/>
            <person name="Que T.C."/>
            <person name="Du C.H."/>
            <person name="Zhou Y.H."/>
            <person name="Cheng J.X."/>
            <person name="Dai P.F."/>
            <person name="Guo W.B."/>
            <person name="Han X.H."/>
            <person name="Huang E.J."/>
            <person name="Li L.F."/>
            <person name="Wei W."/>
            <person name="Gao Y.C."/>
            <person name="Liu J.Z."/>
            <person name="Shao H.Z."/>
            <person name="Wang X."/>
            <person name="Wang C.C."/>
            <person name="Yang T.C."/>
            <person name="Huo Q.B."/>
            <person name="Li W."/>
            <person name="Chen H.Y."/>
            <person name="Chen S.E."/>
            <person name="Zhou L.G."/>
            <person name="Ni X.B."/>
            <person name="Tian J.H."/>
            <person name="Sheng Y."/>
            <person name="Liu T."/>
            <person name="Pan Y.S."/>
            <person name="Xia L.Y."/>
            <person name="Li J."/>
            <person name="Zhao F."/>
            <person name="Cao W.C."/>
        </authorList>
    </citation>
    <scope>NUCLEOTIDE SEQUENCE [LARGE SCALE GENOMIC DNA]</scope>
    <source>
        <strain evidence="1">HaeL-2018</strain>
    </source>
</reference>
<dbReference type="Proteomes" id="UP000821853">
    <property type="component" value="Chromosome 10"/>
</dbReference>
<sequence>MLRRDGEEQDRDLAVHHKAVLKQAMESIVPLTVNSRPTRWTPLRVGVLFADEWVTSAETAWVPMVSMRTIRPETHANAFAAADAVT</sequence>
<name>A0A9J6FNK1_HAELO</name>
<evidence type="ECO:0000313" key="2">
    <source>
        <dbReference type="Proteomes" id="UP000821853"/>
    </source>
</evidence>
<protein>
    <submittedName>
        <fullName evidence="1">Uncharacterized protein</fullName>
    </submittedName>
</protein>
<dbReference type="VEuPathDB" id="VectorBase:HLOH_050222"/>
<dbReference type="EMBL" id="JABSTR010000002">
    <property type="protein sequence ID" value="KAH9364613.1"/>
    <property type="molecule type" value="Genomic_DNA"/>
</dbReference>
<comment type="caution">
    <text evidence="1">The sequence shown here is derived from an EMBL/GenBank/DDBJ whole genome shotgun (WGS) entry which is preliminary data.</text>
</comment>